<dbReference type="Gene3D" id="2.40.10.10">
    <property type="entry name" value="Trypsin-like serine proteases"/>
    <property type="match status" value="1"/>
</dbReference>
<proteinExistence type="predicted"/>
<dbReference type="AlphaFoldDB" id="X0WA61"/>
<dbReference type="Pfam" id="PF00089">
    <property type="entry name" value="Trypsin"/>
    <property type="match status" value="1"/>
</dbReference>
<dbReference type="GO" id="GO:0006508">
    <property type="term" value="P:proteolysis"/>
    <property type="evidence" value="ECO:0007669"/>
    <property type="project" value="InterPro"/>
</dbReference>
<dbReference type="InterPro" id="IPR009003">
    <property type="entry name" value="Peptidase_S1_PA"/>
</dbReference>
<organism evidence="2">
    <name type="scientific">marine sediment metagenome</name>
    <dbReference type="NCBI Taxonomy" id="412755"/>
    <lineage>
        <taxon>unclassified sequences</taxon>
        <taxon>metagenomes</taxon>
        <taxon>ecological metagenomes</taxon>
    </lineage>
</organism>
<dbReference type="EMBL" id="BARS01033733">
    <property type="protein sequence ID" value="GAG27849.1"/>
    <property type="molecule type" value="Genomic_DNA"/>
</dbReference>
<protein>
    <recommendedName>
        <fullName evidence="1">Peptidase S1 domain-containing protein</fullName>
    </recommendedName>
</protein>
<feature type="non-terminal residue" evidence="2">
    <location>
        <position position="157"/>
    </location>
</feature>
<sequence>MKRITVAFVLALVLVLGLVGVASAITNGQPDGDDHPYVGLMVAQYVEYDTSGEPTSVKPLWRCSGTLISETLFLTAGHCTEAPANYAEIWFDDGPIDRGSLPDLSDECLGETGYPCSGDVGGEVFTHQSYNPAAFFLYDLGVVELDEPWTLAGGYGA</sequence>
<dbReference type="GO" id="GO:0004252">
    <property type="term" value="F:serine-type endopeptidase activity"/>
    <property type="evidence" value="ECO:0007669"/>
    <property type="project" value="InterPro"/>
</dbReference>
<evidence type="ECO:0000259" key="1">
    <source>
        <dbReference type="Pfam" id="PF00089"/>
    </source>
</evidence>
<feature type="domain" description="Peptidase S1" evidence="1">
    <location>
        <begin position="62"/>
        <end position="151"/>
    </location>
</feature>
<reference evidence="2" key="1">
    <citation type="journal article" date="2014" name="Front. Microbiol.">
        <title>High frequency of phylogenetically diverse reductive dehalogenase-homologous genes in deep subseafloor sedimentary metagenomes.</title>
        <authorList>
            <person name="Kawai M."/>
            <person name="Futagami T."/>
            <person name="Toyoda A."/>
            <person name="Takaki Y."/>
            <person name="Nishi S."/>
            <person name="Hori S."/>
            <person name="Arai W."/>
            <person name="Tsubouchi T."/>
            <person name="Morono Y."/>
            <person name="Uchiyama I."/>
            <person name="Ito T."/>
            <person name="Fujiyama A."/>
            <person name="Inagaki F."/>
            <person name="Takami H."/>
        </authorList>
    </citation>
    <scope>NUCLEOTIDE SEQUENCE</scope>
    <source>
        <strain evidence="2">Expedition CK06-06</strain>
    </source>
</reference>
<dbReference type="SUPFAM" id="SSF50494">
    <property type="entry name" value="Trypsin-like serine proteases"/>
    <property type="match status" value="1"/>
</dbReference>
<accession>X0WA61</accession>
<name>X0WA61_9ZZZZ</name>
<gene>
    <name evidence="2" type="ORF">S01H1_52202</name>
</gene>
<comment type="caution">
    <text evidence="2">The sequence shown here is derived from an EMBL/GenBank/DDBJ whole genome shotgun (WGS) entry which is preliminary data.</text>
</comment>
<evidence type="ECO:0000313" key="2">
    <source>
        <dbReference type="EMBL" id="GAG27849.1"/>
    </source>
</evidence>
<dbReference type="InterPro" id="IPR043504">
    <property type="entry name" value="Peptidase_S1_PA_chymotrypsin"/>
</dbReference>
<dbReference type="InterPro" id="IPR001254">
    <property type="entry name" value="Trypsin_dom"/>
</dbReference>